<evidence type="ECO:0000313" key="1">
    <source>
        <dbReference type="EMBL" id="KAJ8958601.1"/>
    </source>
</evidence>
<evidence type="ECO:0008006" key="3">
    <source>
        <dbReference type="Google" id="ProtNLM"/>
    </source>
</evidence>
<sequence>MTSVSENYVFWTCPVFGIMPSIEIEVGDFLMLIILITRYTCPESRPTVPEDVQPDVLLAIGNNPHATTRQVGRDLDVRHSTVHRILKRQKYRPYKFRLTPELAEGDFDSLMEFCESMQNR</sequence>
<organism evidence="1 2">
    <name type="scientific">Aromia moschata</name>
    <dbReference type="NCBI Taxonomy" id="1265417"/>
    <lineage>
        <taxon>Eukaryota</taxon>
        <taxon>Metazoa</taxon>
        <taxon>Ecdysozoa</taxon>
        <taxon>Arthropoda</taxon>
        <taxon>Hexapoda</taxon>
        <taxon>Insecta</taxon>
        <taxon>Pterygota</taxon>
        <taxon>Neoptera</taxon>
        <taxon>Endopterygota</taxon>
        <taxon>Coleoptera</taxon>
        <taxon>Polyphaga</taxon>
        <taxon>Cucujiformia</taxon>
        <taxon>Chrysomeloidea</taxon>
        <taxon>Cerambycidae</taxon>
        <taxon>Cerambycinae</taxon>
        <taxon>Callichromatini</taxon>
        <taxon>Aromia</taxon>
    </lineage>
</organism>
<keyword evidence="2" id="KW-1185">Reference proteome</keyword>
<dbReference type="PANTHER" id="PTHR47326">
    <property type="entry name" value="TRANSPOSABLE ELEMENT TC3 TRANSPOSASE-LIKE PROTEIN"/>
    <property type="match status" value="1"/>
</dbReference>
<comment type="caution">
    <text evidence="1">The sequence shown here is derived from an EMBL/GenBank/DDBJ whole genome shotgun (WGS) entry which is preliminary data.</text>
</comment>
<dbReference type="Proteomes" id="UP001162162">
    <property type="component" value="Unassembled WGS sequence"/>
</dbReference>
<dbReference type="AlphaFoldDB" id="A0AAV8Z3C0"/>
<gene>
    <name evidence="1" type="ORF">NQ318_016322</name>
</gene>
<protein>
    <recommendedName>
        <fullName evidence="3">Transposase</fullName>
    </recommendedName>
</protein>
<accession>A0AAV8Z3C0</accession>
<proteinExistence type="predicted"/>
<evidence type="ECO:0000313" key="2">
    <source>
        <dbReference type="Proteomes" id="UP001162162"/>
    </source>
</evidence>
<name>A0AAV8Z3C0_9CUCU</name>
<reference evidence="1" key="1">
    <citation type="journal article" date="2023" name="Insect Mol. Biol.">
        <title>Genome sequencing provides insights into the evolution of gene families encoding plant cell wall-degrading enzymes in longhorned beetles.</title>
        <authorList>
            <person name="Shin N.R."/>
            <person name="Okamura Y."/>
            <person name="Kirsch R."/>
            <person name="Pauchet Y."/>
        </authorList>
    </citation>
    <scope>NUCLEOTIDE SEQUENCE</scope>
    <source>
        <strain evidence="1">AMC_N1</strain>
    </source>
</reference>
<dbReference type="PANTHER" id="PTHR47326:SF1">
    <property type="entry name" value="HTH PSQ-TYPE DOMAIN-CONTAINING PROTEIN"/>
    <property type="match status" value="1"/>
</dbReference>
<dbReference type="EMBL" id="JAPWTK010000016">
    <property type="protein sequence ID" value="KAJ8958601.1"/>
    <property type="molecule type" value="Genomic_DNA"/>
</dbReference>